<dbReference type="AlphaFoldDB" id="A0A5S4YSH4"/>
<proteinExistence type="predicted"/>
<keyword evidence="2" id="KW-1185">Reference proteome</keyword>
<sequence length="127" mass="14291">MTEEQKALAAELDRLSADAARLADCVRRLGRSGDPIDDLREGFFLTVGQAATICAVADQAIYNWIDLAAQMRRPIAEKRARVWIIDTARLLAFVEKHRGGLPARVKAENRLKEHWPKWSEPPELCPS</sequence>
<name>A0A5S4YSH4_9BRAD</name>
<dbReference type="Proteomes" id="UP000324797">
    <property type="component" value="Unassembled WGS sequence"/>
</dbReference>
<protein>
    <recommendedName>
        <fullName evidence="3">Helix-turn-helix domain-containing protein</fullName>
    </recommendedName>
</protein>
<accession>A0A5S4YSH4</accession>
<reference evidence="1 2" key="1">
    <citation type="submission" date="2019-08" db="EMBL/GenBank/DDBJ databases">
        <title>Bradyrhizobium hipponensis sp. nov., a rhizobium isolated from a Lupinus angustifolius root nodule in Tunisia.</title>
        <authorList>
            <person name="Off K."/>
            <person name="Rejili M."/>
            <person name="Mars M."/>
            <person name="Brachmann A."/>
            <person name="Marin M."/>
        </authorList>
    </citation>
    <scope>NUCLEOTIDE SEQUENCE [LARGE SCALE GENOMIC DNA]</scope>
    <source>
        <strain evidence="2">aSej3</strain>
    </source>
</reference>
<organism evidence="1 2">
    <name type="scientific">Bradyrhizobium hipponense</name>
    <dbReference type="NCBI Taxonomy" id="2605638"/>
    <lineage>
        <taxon>Bacteria</taxon>
        <taxon>Pseudomonadati</taxon>
        <taxon>Pseudomonadota</taxon>
        <taxon>Alphaproteobacteria</taxon>
        <taxon>Hyphomicrobiales</taxon>
        <taxon>Nitrobacteraceae</taxon>
        <taxon>Bradyrhizobium</taxon>
    </lineage>
</organism>
<dbReference type="EMBL" id="VSTH01000021">
    <property type="protein sequence ID" value="TYO67078.1"/>
    <property type="molecule type" value="Genomic_DNA"/>
</dbReference>
<comment type="caution">
    <text evidence="1">The sequence shown here is derived from an EMBL/GenBank/DDBJ whole genome shotgun (WGS) entry which is preliminary data.</text>
</comment>
<dbReference type="RefSeq" id="WP_148738587.1">
    <property type="nucleotide sequence ID" value="NZ_VSTH01000021.1"/>
</dbReference>
<evidence type="ECO:0008006" key="3">
    <source>
        <dbReference type="Google" id="ProtNLM"/>
    </source>
</evidence>
<evidence type="ECO:0000313" key="1">
    <source>
        <dbReference type="EMBL" id="TYO67078.1"/>
    </source>
</evidence>
<evidence type="ECO:0000313" key="2">
    <source>
        <dbReference type="Proteomes" id="UP000324797"/>
    </source>
</evidence>
<gene>
    <name evidence="1" type="ORF">FXV83_07685</name>
</gene>